<sequence>MSQLSLVCLSRCSSASRLRIVPLLSECILLLPTQCRFACRAPGSPEDCMQ</sequence>
<protein>
    <submittedName>
        <fullName evidence="1">Uncharacterized protein</fullName>
    </submittedName>
</protein>
<reference evidence="1" key="2">
    <citation type="journal article" date="2015" name="Fish Shellfish Immunol.">
        <title>Early steps in the European eel (Anguilla anguilla)-Vibrio vulnificus interaction in the gills: Role of the RtxA13 toxin.</title>
        <authorList>
            <person name="Callol A."/>
            <person name="Pajuelo D."/>
            <person name="Ebbesson L."/>
            <person name="Teles M."/>
            <person name="MacKenzie S."/>
            <person name="Amaro C."/>
        </authorList>
    </citation>
    <scope>NUCLEOTIDE SEQUENCE</scope>
</reference>
<name>A0A0E9QB95_ANGAN</name>
<dbReference type="EMBL" id="GBXM01094967">
    <property type="protein sequence ID" value="JAH13610.1"/>
    <property type="molecule type" value="Transcribed_RNA"/>
</dbReference>
<proteinExistence type="predicted"/>
<accession>A0A0E9QB95</accession>
<evidence type="ECO:0000313" key="1">
    <source>
        <dbReference type="EMBL" id="JAH13610.1"/>
    </source>
</evidence>
<organism evidence="1">
    <name type="scientific">Anguilla anguilla</name>
    <name type="common">European freshwater eel</name>
    <name type="synonym">Muraena anguilla</name>
    <dbReference type="NCBI Taxonomy" id="7936"/>
    <lineage>
        <taxon>Eukaryota</taxon>
        <taxon>Metazoa</taxon>
        <taxon>Chordata</taxon>
        <taxon>Craniata</taxon>
        <taxon>Vertebrata</taxon>
        <taxon>Euteleostomi</taxon>
        <taxon>Actinopterygii</taxon>
        <taxon>Neopterygii</taxon>
        <taxon>Teleostei</taxon>
        <taxon>Anguilliformes</taxon>
        <taxon>Anguillidae</taxon>
        <taxon>Anguilla</taxon>
    </lineage>
</organism>
<reference evidence="1" key="1">
    <citation type="submission" date="2014-11" db="EMBL/GenBank/DDBJ databases">
        <authorList>
            <person name="Amaro Gonzalez C."/>
        </authorList>
    </citation>
    <scope>NUCLEOTIDE SEQUENCE</scope>
</reference>
<dbReference type="AlphaFoldDB" id="A0A0E9QB95"/>